<gene>
    <name evidence="4" type="ORF">ACFOX3_03760</name>
</gene>
<dbReference type="Proteomes" id="UP001595840">
    <property type="component" value="Unassembled WGS sequence"/>
</dbReference>
<name>A0ABV8V127_9GAMM</name>
<sequence length="303" mass="33043">MLVPLVTHPAYSYAFPVQHRFPMDKFGLLHRYLREQGLAGSEHTFRPGRCKEALINLAHCANYVSDFIGGRFTAQQERRMGLPWSEGLVRRTCISPAGTLLAAHLALKHGVACHLAGGTHHAHRDFASGFCIFNDLAISALALLRYTALKRILIFDVDVHQGDGTARILEQEPRVFTCSIHCEKNFPARKACSDLDVNLPVGMEDAAYLAVVADTFSQLLEEVKPDLILYDAGVDVFAGDPLGLLNISLQGIAERDRSVLSLAASAGIPIATVIGGGYDRDQPALARRHAICIEQAFAVFAKA</sequence>
<organism evidence="4 5">
    <name type="scientific">Simiduia curdlanivorans</name>
    <dbReference type="NCBI Taxonomy" id="1492769"/>
    <lineage>
        <taxon>Bacteria</taxon>
        <taxon>Pseudomonadati</taxon>
        <taxon>Pseudomonadota</taxon>
        <taxon>Gammaproteobacteria</taxon>
        <taxon>Cellvibrionales</taxon>
        <taxon>Cellvibrionaceae</taxon>
        <taxon>Simiduia</taxon>
    </lineage>
</organism>
<dbReference type="Pfam" id="PF00850">
    <property type="entry name" value="Hist_deacetyl"/>
    <property type="match status" value="1"/>
</dbReference>
<evidence type="ECO:0000313" key="4">
    <source>
        <dbReference type="EMBL" id="MFC4361402.1"/>
    </source>
</evidence>
<dbReference type="InterPro" id="IPR023696">
    <property type="entry name" value="Ureohydrolase_dom_sf"/>
</dbReference>
<dbReference type="InterPro" id="IPR037138">
    <property type="entry name" value="His_deacetylse_dom_sf"/>
</dbReference>
<dbReference type="Gene3D" id="3.40.800.20">
    <property type="entry name" value="Histone deacetylase domain"/>
    <property type="match status" value="1"/>
</dbReference>
<dbReference type="PANTHER" id="PTHR10625">
    <property type="entry name" value="HISTONE DEACETYLASE HDAC1-RELATED"/>
    <property type="match status" value="1"/>
</dbReference>
<keyword evidence="5" id="KW-1185">Reference proteome</keyword>
<evidence type="ECO:0000313" key="5">
    <source>
        <dbReference type="Proteomes" id="UP001595840"/>
    </source>
</evidence>
<comment type="caution">
    <text evidence="4">The sequence shown here is derived from an EMBL/GenBank/DDBJ whole genome shotgun (WGS) entry which is preliminary data.</text>
</comment>
<dbReference type="SUPFAM" id="SSF52768">
    <property type="entry name" value="Arginase/deacetylase"/>
    <property type="match status" value="1"/>
</dbReference>
<comment type="similarity">
    <text evidence="1">Belongs to the histone deacetylase family.</text>
</comment>
<feature type="domain" description="Histone deacetylase" evidence="3">
    <location>
        <begin position="19"/>
        <end position="284"/>
    </location>
</feature>
<dbReference type="RefSeq" id="WP_290259757.1">
    <property type="nucleotide sequence ID" value="NZ_JAUFQG010000004.1"/>
</dbReference>
<dbReference type="PRINTS" id="PR01270">
    <property type="entry name" value="HDASUPER"/>
</dbReference>
<accession>A0ABV8V127</accession>
<dbReference type="EMBL" id="JBHSCX010000003">
    <property type="protein sequence ID" value="MFC4361402.1"/>
    <property type="molecule type" value="Genomic_DNA"/>
</dbReference>
<evidence type="ECO:0000259" key="3">
    <source>
        <dbReference type="Pfam" id="PF00850"/>
    </source>
</evidence>
<proteinExistence type="inferred from homology"/>
<evidence type="ECO:0000256" key="2">
    <source>
        <dbReference type="ARBA" id="ARBA00022801"/>
    </source>
</evidence>
<dbReference type="PANTHER" id="PTHR10625:SF19">
    <property type="entry name" value="HISTONE DEACETYLASE 12"/>
    <property type="match status" value="1"/>
</dbReference>
<dbReference type="InterPro" id="IPR023801">
    <property type="entry name" value="His_deacetylse_dom"/>
</dbReference>
<dbReference type="InterPro" id="IPR000286">
    <property type="entry name" value="HDACs"/>
</dbReference>
<dbReference type="InterPro" id="IPR044150">
    <property type="entry name" value="HDAC_classIV"/>
</dbReference>
<dbReference type="CDD" id="cd09993">
    <property type="entry name" value="HDAC_classIV"/>
    <property type="match status" value="1"/>
</dbReference>
<evidence type="ECO:0000256" key="1">
    <source>
        <dbReference type="ARBA" id="ARBA00005947"/>
    </source>
</evidence>
<keyword evidence="2" id="KW-0378">Hydrolase</keyword>
<reference evidence="5" key="1">
    <citation type="journal article" date="2019" name="Int. J. Syst. Evol. Microbiol.">
        <title>The Global Catalogue of Microorganisms (GCM) 10K type strain sequencing project: providing services to taxonomists for standard genome sequencing and annotation.</title>
        <authorList>
            <consortium name="The Broad Institute Genomics Platform"/>
            <consortium name="The Broad Institute Genome Sequencing Center for Infectious Disease"/>
            <person name="Wu L."/>
            <person name="Ma J."/>
        </authorList>
    </citation>
    <scope>NUCLEOTIDE SEQUENCE [LARGE SCALE GENOMIC DNA]</scope>
    <source>
        <strain evidence="5">CECT 8570</strain>
    </source>
</reference>
<protein>
    <submittedName>
        <fullName evidence="4">Histone deacetylase</fullName>
    </submittedName>
</protein>